<dbReference type="GO" id="GO:0140664">
    <property type="term" value="F:ATP-dependent DNA damage sensor activity"/>
    <property type="evidence" value="ECO:0007669"/>
    <property type="project" value="InterPro"/>
</dbReference>
<evidence type="ECO:0000256" key="9">
    <source>
        <dbReference type="ARBA" id="ARBA00023204"/>
    </source>
</evidence>
<dbReference type="NCBIfam" id="TIGR02239">
    <property type="entry name" value="recomb_RAD51"/>
    <property type="match status" value="1"/>
</dbReference>
<dbReference type="SMART" id="SM01014">
    <property type="entry name" value="ARID"/>
    <property type="match status" value="1"/>
</dbReference>
<dbReference type="Pfam" id="PF14520">
    <property type="entry name" value="HHH_5"/>
    <property type="match status" value="1"/>
</dbReference>
<comment type="function">
    <text evidence="11">Binds to single and double-stranded DNA and exhibits DNA-dependent ATPase activity. Unwinds duplex DNA. Component of the meiotic recombination pathway. Seems to play a role in mediating chromosome homology search, chromosome pairing and synapsis at early stages and probably chromosome crossing-over at later stages in meiosis. Probably is involved in the repair of meiotic double strand breaks (DBSs) and in homologous recombination.</text>
</comment>
<evidence type="ECO:0000256" key="13">
    <source>
        <dbReference type="RuleBase" id="RU003422"/>
    </source>
</evidence>
<comment type="subcellular location">
    <subcellularLocation>
        <location evidence="1">Nucleus</location>
    </subcellularLocation>
</comment>
<keyword evidence="5" id="KW-0479">Metal-binding</keyword>
<dbReference type="InterPro" id="IPR010995">
    <property type="entry name" value="DNA_repair_Rad51/TF_NusA_a-hlx"/>
</dbReference>
<evidence type="ECO:0000256" key="10">
    <source>
        <dbReference type="ARBA" id="ARBA00023242"/>
    </source>
</evidence>
<dbReference type="Gene3D" id="3.30.40.10">
    <property type="entry name" value="Zinc/RING finger domain, C3HC4 (zinc finger)"/>
    <property type="match status" value="1"/>
</dbReference>
<dbReference type="PROSITE" id="PS50163">
    <property type="entry name" value="RECA_3"/>
    <property type="match status" value="1"/>
</dbReference>
<dbReference type="SUPFAM" id="SSF46774">
    <property type="entry name" value="ARID-like"/>
    <property type="match status" value="1"/>
</dbReference>
<evidence type="ECO:0000259" key="16">
    <source>
        <dbReference type="PROSITE" id="PS50163"/>
    </source>
</evidence>
<evidence type="ECO:0000313" key="19">
    <source>
        <dbReference type="Proteomes" id="UP001222027"/>
    </source>
</evidence>
<dbReference type="SUPFAM" id="SSF47794">
    <property type="entry name" value="Rad51 N-terminal domain-like"/>
    <property type="match status" value="1"/>
</dbReference>
<keyword evidence="9" id="KW-0234">DNA repair</keyword>
<name>A0AAV8QTV9_ENSVE</name>
<sequence length="1162" mass="129061">MATAAQRHQRMLEEQEEAGDVQHGPFPIEHLQASGIAAIDVKKLKDAGLCTVESVAYSPRKDLLQIKGISEAKVDKIIEAASKLVPLGFTSASQLHAQRLEIIQITSGSRELDKILEGGIETGSITELYGEFRSGKTQLCHTLCVTCQLPLDQGGGEGKALYIDAEGTFRPQRLLQIADRFGLNGADVLENVAYARAYNTDHQSRLLLEAASMMVEARFALMIVDSATALYRTDFSGRGELSARQMHLAKFLRSLQKLADEFGVAVVITNQVVAQVDGSAIFAGPQIKPIGGNIMAHASTTRLALRKARAEERICKVISSPCLAEAEARWFSGDSDAERRNFCGIYCNLGLWNRQAWVKGFRVDAPFWFSWMRDMGVELQLRFLFGWFQLEVGGKTKQACRLIAVLCGKFAERRREVKRGHLSLFPELVSSGRLEVHTLVNPTMDSFRNAQKSLEPNILYFQGEQLENEEEIGTLIWGGIDVSEAKTFSSLMAPPSPTIVYLEIPNGEKIAQALQAKGTPYVIYWKNAFSSYEASHFRQALLSVVQSSCSHAWDAFQLAHASFRLYCVRNNYVMPANMQKDSGELGPHLLGSAPQINILIPERVQEDGEEIPSDALPVTKIYDDDVDMRLLVCGVPCTVDACLAGSLEDGLNALLNIEIRGSKLHNRISAAPPPLQAGSLSRGVVTMRCDLTTCSSTHISILVSGNAQTCFNDQLLESHIKSELIEKRQLVHVLPDCDKNKPSLFEPLPSVSIACGASSFEVRMKVPSWAAQVLRQLAPEVSYHSLVTLGIASIQGVPVASFEKEDADRIRFFWNRQQQEYCFHYELSPLLGLSSSLFRKRSKPFSETRPMSHGHTMRANGSIFMTDHQDVKKEVGLCEGIHMPSMIGQKRLKVATMKPIPCFRRHKILPFLGVQEDMPDGSQAKTNLSTVPYAKHNTLRAPLTHRKSTSSSFHAQQIISINPLPLKKHGCNRCSIQACTEEEFLEDVMQFLILRGHSRLVPQGGISEFPDAILNAKRLDLFNLYREVVSRGGFYVGNGINWKGQVFSKMRNYTVSNRMTGVGNTLKRHYETYLLEYELAHDDVDGECCLLCHSSTPGDWVNCGLCGEWAHFGCDRRQGLATFKDYAKTDGLEYICPNCSLSNSKRKSQKVANGLCNARTLP</sequence>
<dbReference type="InterPro" id="IPR011941">
    <property type="entry name" value="DNA_recomb/repair_Rad51"/>
</dbReference>
<dbReference type="GO" id="GO:0000724">
    <property type="term" value="P:double-strand break repair via homologous recombination"/>
    <property type="evidence" value="ECO:0007669"/>
    <property type="project" value="InterPro"/>
</dbReference>
<dbReference type="Pfam" id="PF01388">
    <property type="entry name" value="ARID"/>
    <property type="match status" value="1"/>
</dbReference>
<dbReference type="InterPro" id="IPR011011">
    <property type="entry name" value="Znf_FYVE_PHD"/>
</dbReference>
<dbReference type="InterPro" id="IPR020587">
    <property type="entry name" value="RecA_monomer-monomer_interface"/>
</dbReference>
<evidence type="ECO:0000256" key="11">
    <source>
        <dbReference type="ARBA" id="ARBA00053049"/>
    </source>
</evidence>
<keyword evidence="19" id="KW-1185">Reference proteome</keyword>
<dbReference type="Gene3D" id="1.10.150.20">
    <property type="entry name" value="5' to 3' exonuclease, C-terminal subdomain"/>
    <property type="match status" value="1"/>
</dbReference>
<dbReference type="PANTHER" id="PTHR46694">
    <property type="entry name" value="AT-RICH INTERACTIVE DOMAIN-CONTAINING PROTEIN 4"/>
    <property type="match status" value="1"/>
</dbReference>
<evidence type="ECO:0000256" key="1">
    <source>
        <dbReference type="ARBA" id="ARBA00004123"/>
    </source>
</evidence>
<dbReference type="InterPro" id="IPR027417">
    <property type="entry name" value="P-loop_NTPase"/>
</dbReference>
<keyword evidence="6" id="KW-0862">Zinc</keyword>
<dbReference type="InterPro" id="IPR020588">
    <property type="entry name" value="RecA_ATP-bd"/>
</dbReference>
<dbReference type="PROSITE" id="PS51011">
    <property type="entry name" value="ARID"/>
    <property type="match status" value="1"/>
</dbReference>
<keyword evidence="3 13" id="KW-0547">Nucleotide-binding</keyword>
<feature type="domain" description="RecA family profile 1" evidence="15">
    <location>
        <begin position="101"/>
        <end position="272"/>
    </location>
</feature>
<dbReference type="SMART" id="SM00382">
    <property type="entry name" value="AAA"/>
    <property type="match status" value="1"/>
</dbReference>
<reference evidence="18 19" key="1">
    <citation type="submission" date="2022-12" db="EMBL/GenBank/DDBJ databases">
        <title>Chromosome-scale assembly of the Ensete ventricosum genome.</title>
        <authorList>
            <person name="Dussert Y."/>
            <person name="Stocks J."/>
            <person name="Wendawek A."/>
            <person name="Woldeyes F."/>
            <person name="Nichols R.A."/>
            <person name="Borrell J.S."/>
        </authorList>
    </citation>
    <scope>NUCLEOTIDE SEQUENCE [LARGE SCALE GENOMIC DNA]</scope>
    <source>
        <strain evidence="19">cv. Maze</strain>
        <tissue evidence="18">Seeds</tissue>
    </source>
</reference>
<dbReference type="PROSITE" id="PS50162">
    <property type="entry name" value="RECA_2"/>
    <property type="match status" value="1"/>
</dbReference>
<dbReference type="CDD" id="cd16100">
    <property type="entry name" value="ARID"/>
    <property type="match status" value="1"/>
</dbReference>
<evidence type="ECO:0000259" key="17">
    <source>
        <dbReference type="PROSITE" id="PS51011"/>
    </source>
</evidence>
<dbReference type="PANTHER" id="PTHR46694:SF1">
    <property type="entry name" value="AT-RICH INTERACTIVE DOMAIN-CONTAINING PROTEIN 4"/>
    <property type="match status" value="1"/>
</dbReference>
<feature type="domain" description="RecA family profile 2" evidence="16">
    <location>
        <begin position="279"/>
        <end position="328"/>
    </location>
</feature>
<gene>
    <name evidence="18" type="ORF">OPV22_023062</name>
</gene>
<dbReference type="Pfam" id="PF08423">
    <property type="entry name" value="Rad51"/>
    <property type="match status" value="1"/>
</dbReference>
<keyword evidence="10" id="KW-0539">Nucleus</keyword>
<evidence type="ECO:0000256" key="14">
    <source>
        <dbReference type="SAM" id="MobiDB-lite"/>
    </source>
</evidence>
<dbReference type="GO" id="GO:1990426">
    <property type="term" value="P:mitotic recombination-dependent replication fork processing"/>
    <property type="evidence" value="ECO:0007669"/>
    <property type="project" value="InterPro"/>
</dbReference>
<evidence type="ECO:0000256" key="6">
    <source>
        <dbReference type="ARBA" id="ARBA00022833"/>
    </source>
</evidence>
<dbReference type="Gene3D" id="3.40.50.300">
    <property type="entry name" value="P-loop containing nucleotide triphosphate hydrolases"/>
    <property type="match status" value="1"/>
</dbReference>
<evidence type="ECO:0000256" key="3">
    <source>
        <dbReference type="ARBA" id="ARBA00022741"/>
    </source>
</evidence>
<keyword evidence="7 13" id="KW-0067">ATP-binding</keyword>
<proteinExistence type="inferred from homology"/>
<dbReference type="GO" id="GO:0005634">
    <property type="term" value="C:nucleus"/>
    <property type="evidence" value="ECO:0007669"/>
    <property type="project" value="UniProtKB-SubCell"/>
</dbReference>
<comment type="caution">
    <text evidence="18">The sequence shown here is derived from an EMBL/GenBank/DDBJ whole genome shotgun (WGS) entry which is preliminary data.</text>
</comment>
<dbReference type="CDD" id="cd19513">
    <property type="entry name" value="Rad51"/>
    <property type="match status" value="1"/>
</dbReference>
<dbReference type="SUPFAM" id="SSF52540">
    <property type="entry name" value="P-loop containing nucleoside triphosphate hydrolases"/>
    <property type="match status" value="1"/>
</dbReference>
<dbReference type="InterPro" id="IPR042293">
    <property type="entry name" value="ARID4"/>
</dbReference>
<dbReference type="FunFam" id="1.10.150.20:FF:000008">
    <property type="entry name" value="DNA repair protein RAD51 homolog"/>
    <property type="match status" value="1"/>
</dbReference>
<evidence type="ECO:0000256" key="12">
    <source>
        <dbReference type="ARBA" id="ARBA00066022"/>
    </source>
</evidence>
<keyword evidence="8" id="KW-0233">DNA recombination</keyword>
<evidence type="ECO:0000256" key="5">
    <source>
        <dbReference type="ARBA" id="ARBA00022771"/>
    </source>
</evidence>
<dbReference type="CDD" id="cd15615">
    <property type="entry name" value="PHD_ARID4_like"/>
    <property type="match status" value="1"/>
</dbReference>
<feature type="region of interest" description="Disordered" evidence="14">
    <location>
        <begin position="1"/>
        <end position="20"/>
    </location>
</feature>
<comment type="similarity">
    <text evidence="2">Belongs to the RecA family. RAD51 subfamily.</text>
</comment>
<evidence type="ECO:0000259" key="15">
    <source>
        <dbReference type="PROSITE" id="PS50162"/>
    </source>
</evidence>
<dbReference type="InterPro" id="IPR001606">
    <property type="entry name" value="ARID_dom"/>
</dbReference>
<evidence type="ECO:0000256" key="7">
    <source>
        <dbReference type="ARBA" id="ARBA00022840"/>
    </source>
</evidence>
<dbReference type="InterPro" id="IPR003593">
    <property type="entry name" value="AAA+_ATPase"/>
</dbReference>
<comment type="subunit">
    <text evidence="12">Self-associates and may interact with XRCC3 homolog.</text>
</comment>
<keyword evidence="5" id="KW-0863">Zinc-finger</keyword>
<feature type="domain" description="ARID" evidence="17">
    <location>
        <begin position="978"/>
        <end position="1082"/>
    </location>
</feature>
<dbReference type="NCBIfam" id="NF003301">
    <property type="entry name" value="PRK04301.1"/>
    <property type="match status" value="1"/>
</dbReference>
<evidence type="ECO:0008006" key="20">
    <source>
        <dbReference type="Google" id="ProtNLM"/>
    </source>
</evidence>
<dbReference type="EMBL" id="JAQQAF010000006">
    <property type="protein sequence ID" value="KAJ8479335.1"/>
    <property type="molecule type" value="Genomic_DNA"/>
</dbReference>
<dbReference type="FunFam" id="3.40.50.300:FF:000092">
    <property type="entry name" value="DNA repair protein Rad51 homolog"/>
    <property type="match status" value="1"/>
</dbReference>
<dbReference type="InterPro" id="IPR013083">
    <property type="entry name" value="Znf_RING/FYVE/PHD"/>
</dbReference>
<dbReference type="AlphaFoldDB" id="A0AAV8QTV9"/>
<organism evidence="18 19">
    <name type="scientific">Ensete ventricosum</name>
    <name type="common">Abyssinian banana</name>
    <name type="synonym">Musa ensete</name>
    <dbReference type="NCBI Taxonomy" id="4639"/>
    <lineage>
        <taxon>Eukaryota</taxon>
        <taxon>Viridiplantae</taxon>
        <taxon>Streptophyta</taxon>
        <taxon>Embryophyta</taxon>
        <taxon>Tracheophyta</taxon>
        <taxon>Spermatophyta</taxon>
        <taxon>Magnoliopsida</taxon>
        <taxon>Liliopsida</taxon>
        <taxon>Zingiberales</taxon>
        <taxon>Musaceae</taxon>
        <taxon>Ensete</taxon>
    </lineage>
</organism>
<dbReference type="GO" id="GO:0003697">
    <property type="term" value="F:single-stranded DNA binding"/>
    <property type="evidence" value="ECO:0007669"/>
    <property type="project" value="InterPro"/>
</dbReference>
<dbReference type="InterPro" id="IPR036431">
    <property type="entry name" value="ARID_dom_sf"/>
</dbReference>
<evidence type="ECO:0000256" key="8">
    <source>
        <dbReference type="ARBA" id="ARBA00023172"/>
    </source>
</evidence>
<dbReference type="Proteomes" id="UP001222027">
    <property type="component" value="Unassembled WGS sequence"/>
</dbReference>
<keyword evidence="4" id="KW-0227">DNA damage</keyword>
<dbReference type="GO" id="GO:0008270">
    <property type="term" value="F:zinc ion binding"/>
    <property type="evidence" value="ECO:0007669"/>
    <property type="project" value="UniProtKB-KW"/>
</dbReference>
<evidence type="ECO:0000313" key="18">
    <source>
        <dbReference type="EMBL" id="KAJ8479335.1"/>
    </source>
</evidence>
<evidence type="ECO:0000256" key="4">
    <source>
        <dbReference type="ARBA" id="ARBA00022763"/>
    </source>
</evidence>
<evidence type="ECO:0000256" key="2">
    <source>
        <dbReference type="ARBA" id="ARBA00007095"/>
    </source>
</evidence>
<dbReference type="SUPFAM" id="SSF57903">
    <property type="entry name" value="FYVE/PHD zinc finger"/>
    <property type="match status" value="1"/>
</dbReference>
<dbReference type="GO" id="GO:0005524">
    <property type="term" value="F:ATP binding"/>
    <property type="evidence" value="ECO:0007669"/>
    <property type="project" value="UniProtKB-KW"/>
</dbReference>
<dbReference type="InterPro" id="IPR013632">
    <property type="entry name" value="Rad51_C"/>
</dbReference>
<dbReference type="GO" id="GO:0005694">
    <property type="term" value="C:chromosome"/>
    <property type="evidence" value="ECO:0007669"/>
    <property type="project" value="UniProtKB-ARBA"/>
</dbReference>
<accession>A0AAV8QTV9</accession>
<dbReference type="Gene3D" id="1.10.150.60">
    <property type="entry name" value="ARID DNA-binding domain"/>
    <property type="match status" value="1"/>
</dbReference>
<dbReference type="GO" id="GO:0000150">
    <property type="term" value="F:DNA strand exchange activity"/>
    <property type="evidence" value="ECO:0007669"/>
    <property type="project" value="InterPro"/>
</dbReference>
<dbReference type="GO" id="GO:0003690">
    <property type="term" value="F:double-stranded DNA binding"/>
    <property type="evidence" value="ECO:0007669"/>
    <property type="project" value="InterPro"/>
</dbReference>
<protein>
    <recommendedName>
        <fullName evidence="20">DNA repair protein RAD51 homolog</fullName>
    </recommendedName>
</protein>